<dbReference type="GO" id="GO:0003989">
    <property type="term" value="F:acetyl-CoA carboxylase activity"/>
    <property type="evidence" value="ECO:0007669"/>
    <property type="project" value="InterPro"/>
</dbReference>
<dbReference type="RefSeq" id="WP_051702980.1">
    <property type="nucleotide sequence ID" value="NZ_JOFV01000008.1"/>
</dbReference>
<evidence type="ECO:0000256" key="1">
    <source>
        <dbReference type="SAM" id="MobiDB-lite"/>
    </source>
</evidence>
<dbReference type="AlphaFoldDB" id="A0A4V1N5T0"/>
<protein>
    <recommendedName>
        <fullName evidence="6">Acyl-CoA carboxylase subunit epsilon</fullName>
    </recommendedName>
</protein>
<reference evidence="4 5" key="1">
    <citation type="submission" date="2019-01" db="EMBL/GenBank/DDBJ databases">
        <title>Oerskovia turbata Genome sequencing and assembly.</title>
        <authorList>
            <person name="Dou T."/>
        </authorList>
    </citation>
    <scope>NUCLEOTIDE SEQUENCE [LARGE SCALE GENOMIC DNA]</scope>
    <source>
        <strain evidence="3 4">JCM12123</strain>
        <strain evidence="2 5">JCM3160</strain>
    </source>
</reference>
<gene>
    <name evidence="2" type="ORF">EQW73_07980</name>
    <name evidence="3" type="ORF">EQW78_01035</name>
</gene>
<evidence type="ECO:0000313" key="2">
    <source>
        <dbReference type="EMBL" id="RXR26263.1"/>
    </source>
</evidence>
<evidence type="ECO:0000313" key="5">
    <source>
        <dbReference type="Proteomes" id="UP000290517"/>
    </source>
</evidence>
<accession>A0A4V1N5T0</accession>
<dbReference type="Pfam" id="PF13822">
    <property type="entry name" value="ACC_epsilon"/>
    <property type="match status" value="1"/>
</dbReference>
<proteinExistence type="predicted"/>
<dbReference type="EMBL" id="SDJR01000004">
    <property type="protein sequence ID" value="RXR26263.1"/>
    <property type="molecule type" value="Genomic_DNA"/>
</dbReference>
<feature type="region of interest" description="Disordered" evidence="1">
    <location>
        <begin position="39"/>
        <end position="88"/>
    </location>
</feature>
<evidence type="ECO:0000313" key="3">
    <source>
        <dbReference type="EMBL" id="RXR36765.1"/>
    </source>
</evidence>
<organism evidence="3 4">
    <name type="scientific">Oerskovia turbata</name>
    <dbReference type="NCBI Taxonomy" id="1713"/>
    <lineage>
        <taxon>Bacteria</taxon>
        <taxon>Bacillati</taxon>
        <taxon>Actinomycetota</taxon>
        <taxon>Actinomycetes</taxon>
        <taxon>Micrococcales</taxon>
        <taxon>Cellulomonadaceae</taxon>
        <taxon>Oerskovia</taxon>
    </lineage>
</organism>
<comment type="caution">
    <text evidence="3">The sequence shown here is derived from an EMBL/GenBank/DDBJ whole genome shotgun (WGS) entry which is preliminary data.</text>
</comment>
<evidence type="ECO:0008006" key="6">
    <source>
        <dbReference type="Google" id="ProtNLM"/>
    </source>
</evidence>
<dbReference type="GO" id="GO:0004658">
    <property type="term" value="F:propionyl-CoA carboxylase activity"/>
    <property type="evidence" value="ECO:0007669"/>
    <property type="project" value="InterPro"/>
</dbReference>
<dbReference type="Proteomes" id="UP000289805">
    <property type="component" value="Unassembled WGS sequence"/>
</dbReference>
<dbReference type="STRING" id="1713.GCA_000718325_01995"/>
<dbReference type="Proteomes" id="UP000290517">
    <property type="component" value="Unassembled WGS sequence"/>
</dbReference>
<name>A0A4V1N5T0_9CELL</name>
<dbReference type="InterPro" id="IPR032716">
    <property type="entry name" value="ACC_epsilon"/>
</dbReference>
<sequence>MSETGAASSGRELRVVRGAPDDLEVAALVAGLAAAAAASHVPDDEAPLPEWTNRARSLRGTGAGATAKSFGGRSGRHNADAWRWSLQS</sequence>
<evidence type="ECO:0000313" key="4">
    <source>
        <dbReference type="Proteomes" id="UP000289805"/>
    </source>
</evidence>
<dbReference type="EMBL" id="SDJQ01000001">
    <property type="protein sequence ID" value="RXR36765.1"/>
    <property type="molecule type" value="Genomic_DNA"/>
</dbReference>
<dbReference type="OrthoDB" id="5148497at2"/>
<keyword evidence="5" id="KW-1185">Reference proteome</keyword>